<dbReference type="Pfam" id="PF18735">
    <property type="entry name" value="HEPN_RiboL-PSP"/>
    <property type="match status" value="1"/>
</dbReference>
<evidence type="ECO:0000313" key="3">
    <source>
        <dbReference type="Proteomes" id="UP000598426"/>
    </source>
</evidence>
<comment type="caution">
    <text evidence="2">The sequence shown here is derived from an EMBL/GenBank/DDBJ whole genome shotgun (WGS) entry which is preliminary data.</text>
</comment>
<proteinExistence type="predicted"/>
<gene>
    <name evidence="2" type="ORF">IF188_19855</name>
</gene>
<evidence type="ECO:0000313" key="2">
    <source>
        <dbReference type="EMBL" id="MBD3943951.1"/>
    </source>
</evidence>
<feature type="domain" description="RiboL-PSP-HEPN" evidence="1">
    <location>
        <begin position="30"/>
        <end position="198"/>
    </location>
</feature>
<name>A0ABR8NTK7_9MICO</name>
<reference evidence="2 3" key="1">
    <citation type="submission" date="2020-09" db="EMBL/GenBank/DDBJ databases">
        <title>Isolation and identification of active actinomycetes.</title>
        <authorList>
            <person name="Li X."/>
        </authorList>
    </citation>
    <scope>NUCLEOTIDE SEQUENCE [LARGE SCALE GENOMIC DNA]</scope>
    <source>
        <strain evidence="2 3">NEAU-LLC</strain>
    </source>
</reference>
<dbReference type="InterPro" id="IPR041519">
    <property type="entry name" value="HEPN_RiboL-PSP"/>
</dbReference>
<organism evidence="2 3">
    <name type="scientific">Microbacterium helvum</name>
    <dbReference type="NCBI Taxonomy" id="2773713"/>
    <lineage>
        <taxon>Bacteria</taxon>
        <taxon>Bacillati</taxon>
        <taxon>Actinomycetota</taxon>
        <taxon>Actinomycetes</taxon>
        <taxon>Micrococcales</taxon>
        <taxon>Microbacteriaceae</taxon>
        <taxon>Microbacterium</taxon>
    </lineage>
</organism>
<keyword evidence="3" id="KW-1185">Reference proteome</keyword>
<accession>A0ABR8NTK7</accession>
<sequence>MEQQLALLILGDLDPYPPTITRRASPPPDVRRAAYLVLAHSVLEEEIEASFEDFFDEVSRQLLGDAIPEAALSLAFAIAEQIPDDLKVAYRKRDTIAFVRGAGRKVLEKAIQTNNGLKEENLAKLAKAVGVNWLAFERSLGTAIADLSAFGTRRGSSSHLSPFSTKVTAISQELDPDDVKRWVRDAVVGAAAIRTHLMAQASPRIATTPTQPRGRARRIVAPRVRVSRPLRLIAGR</sequence>
<evidence type="ECO:0000259" key="1">
    <source>
        <dbReference type="Pfam" id="PF18735"/>
    </source>
</evidence>
<dbReference type="EMBL" id="JACXZS010000021">
    <property type="protein sequence ID" value="MBD3943951.1"/>
    <property type="molecule type" value="Genomic_DNA"/>
</dbReference>
<dbReference type="Proteomes" id="UP000598426">
    <property type="component" value="Unassembled WGS sequence"/>
</dbReference>
<protein>
    <recommendedName>
        <fullName evidence="1">RiboL-PSP-HEPN domain-containing protein</fullName>
    </recommendedName>
</protein>